<keyword evidence="1" id="KW-1133">Transmembrane helix</keyword>
<keyword evidence="3" id="KW-1185">Reference proteome</keyword>
<proteinExistence type="predicted"/>
<protein>
    <submittedName>
        <fullName evidence="2">Uncharacterized protein</fullName>
    </submittedName>
</protein>
<feature type="transmembrane region" description="Helical" evidence="1">
    <location>
        <begin position="20"/>
        <end position="39"/>
    </location>
</feature>
<sequence>MLQKNIFLLFFQWVSEQRVIWIDFVLFSVIFSLLFQSLFSNSLQVLLFGLSLYLICSSFYMVFMLVKFLLKKRRASRHRV</sequence>
<dbReference type="Proteomes" id="UP000593626">
    <property type="component" value="Chromosome"/>
</dbReference>
<name>A0A7S8HF77_9BACI</name>
<evidence type="ECO:0000313" key="2">
    <source>
        <dbReference type="EMBL" id="QPC46624.1"/>
    </source>
</evidence>
<evidence type="ECO:0000313" key="3">
    <source>
        <dbReference type="Proteomes" id="UP000593626"/>
    </source>
</evidence>
<dbReference type="EMBL" id="CP049742">
    <property type="protein sequence ID" value="QPC46624.1"/>
    <property type="molecule type" value="Genomic_DNA"/>
</dbReference>
<feature type="transmembrane region" description="Helical" evidence="1">
    <location>
        <begin position="45"/>
        <end position="70"/>
    </location>
</feature>
<dbReference type="RefSeq" id="WP_239674155.1">
    <property type="nucleotide sequence ID" value="NZ_CP049742.1"/>
</dbReference>
<keyword evidence="1" id="KW-0472">Membrane</keyword>
<accession>A0A7S8HF77</accession>
<dbReference type="KEGG" id="mcui:G8O30_06445"/>
<evidence type="ECO:0000256" key="1">
    <source>
        <dbReference type="SAM" id="Phobius"/>
    </source>
</evidence>
<gene>
    <name evidence="2" type="ORF">G8O30_06445</name>
</gene>
<organism evidence="2 3">
    <name type="scientific">Mangrovibacillus cuniculi</name>
    <dbReference type="NCBI Taxonomy" id="2593652"/>
    <lineage>
        <taxon>Bacteria</taxon>
        <taxon>Bacillati</taxon>
        <taxon>Bacillota</taxon>
        <taxon>Bacilli</taxon>
        <taxon>Bacillales</taxon>
        <taxon>Bacillaceae</taxon>
        <taxon>Mangrovibacillus</taxon>
    </lineage>
</organism>
<reference evidence="2 3" key="1">
    <citation type="submission" date="2019-07" db="EMBL/GenBank/DDBJ databases">
        <title>Genome sequence of 2 isolates from Red Sea Mangroves.</title>
        <authorList>
            <person name="Sefrji F."/>
            <person name="Michoud G."/>
            <person name="Merlino G."/>
            <person name="Daffonchio D."/>
        </authorList>
    </citation>
    <scope>NUCLEOTIDE SEQUENCE [LARGE SCALE GENOMIC DNA]</scope>
    <source>
        <strain evidence="2 3">R1DC41</strain>
    </source>
</reference>
<keyword evidence="1" id="KW-0812">Transmembrane</keyword>
<dbReference type="AlphaFoldDB" id="A0A7S8HF77"/>